<protein>
    <recommendedName>
        <fullName evidence="6">Radical SAM core domain-containing protein</fullName>
    </recommendedName>
</protein>
<evidence type="ECO:0000256" key="2">
    <source>
        <dbReference type="ARBA" id="ARBA00022691"/>
    </source>
</evidence>
<gene>
    <name evidence="7" type="ORF">SS37A_00610</name>
</gene>
<reference evidence="7 8" key="1">
    <citation type="journal article" date="2023" name="Int. J. Syst. Evol. Microbiol.">
        <title>Methylocystis iwaonis sp. nov., a type II methane-oxidizing bacterium from surface soil of a rice paddy field in Japan, and emended description of the genus Methylocystis (ex Whittenbury et al. 1970) Bowman et al. 1993.</title>
        <authorList>
            <person name="Kaise H."/>
            <person name="Sawadogo J.B."/>
            <person name="Alam M.S."/>
            <person name="Ueno C."/>
            <person name="Dianou D."/>
            <person name="Shinjo R."/>
            <person name="Asakawa S."/>
        </authorList>
    </citation>
    <scope>NUCLEOTIDE SEQUENCE [LARGE SCALE GENOMIC DNA]</scope>
    <source>
        <strain evidence="7 8">SS37A-Re</strain>
    </source>
</reference>
<evidence type="ECO:0000256" key="5">
    <source>
        <dbReference type="ARBA" id="ARBA00023014"/>
    </source>
</evidence>
<dbReference type="PANTHER" id="PTHR11228">
    <property type="entry name" value="RADICAL SAM DOMAIN PROTEIN"/>
    <property type="match status" value="1"/>
</dbReference>
<evidence type="ECO:0000313" key="8">
    <source>
        <dbReference type="Proteomes" id="UP001317629"/>
    </source>
</evidence>
<dbReference type="InterPro" id="IPR007197">
    <property type="entry name" value="rSAM"/>
</dbReference>
<dbReference type="Proteomes" id="UP001317629">
    <property type="component" value="Chromosome"/>
</dbReference>
<keyword evidence="4" id="KW-0408">Iron</keyword>
<dbReference type="RefSeq" id="WP_281929635.1">
    <property type="nucleotide sequence ID" value="NZ_AP027142.1"/>
</dbReference>
<evidence type="ECO:0000259" key="6">
    <source>
        <dbReference type="Pfam" id="PF04055"/>
    </source>
</evidence>
<dbReference type="InterPro" id="IPR050377">
    <property type="entry name" value="Radical_SAM_PqqE_MftC-like"/>
</dbReference>
<evidence type="ECO:0000313" key="7">
    <source>
        <dbReference type="EMBL" id="BDV32532.1"/>
    </source>
</evidence>
<comment type="cofactor">
    <cofactor evidence="1">
        <name>[4Fe-4S] cluster</name>
        <dbReference type="ChEBI" id="CHEBI:49883"/>
    </cofactor>
</comment>
<feature type="domain" description="Radical SAM core" evidence="6">
    <location>
        <begin position="45"/>
        <end position="192"/>
    </location>
</feature>
<dbReference type="SUPFAM" id="SSF102114">
    <property type="entry name" value="Radical SAM enzymes"/>
    <property type="match status" value="1"/>
</dbReference>
<dbReference type="Pfam" id="PF04055">
    <property type="entry name" value="Radical_SAM"/>
    <property type="match status" value="1"/>
</dbReference>
<sequence>MPGDQQPAREGFPRPIAKFADPQVTAKGERRAAVSFQRLQTLWFNTGTLCNLACNGCYIESSPRNDALVYLTRADAASFLREVEDLALPGARIEIGFTGGEPFMNPDIMEMIEDSLAAGHRVIALTNAMKPMQRVKEALLRLRQEYPGSFAIRVSLDHYEPNGHERIRGPNSWEPAIEGIRWLVSNQFSVTIASRLAWGETEVEARKGFQSLFDRLGVGFGATEERLVLFPEMDAAEDVPEISEGCWSILGRKPDDMMCATSRMVVRRKGSERATVVSCTLLPHSEDFELGSTLAESLRPISLNHVFCARFCVLGGASCRAQPSADV</sequence>
<keyword evidence="8" id="KW-1185">Reference proteome</keyword>
<proteinExistence type="predicted"/>
<dbReference type="SFLD" id="SFLDS00029">
    <property type="entry name" value="Radical_SAM"/>
    <property type="match status" value="1"/>
</dbReference>
<keyword evidence="5" id="KW-0411">Iron-sulfur</keyword>
<dbReference type="SFLD" id="SFLDG01067">
    <property type="entry name" value="SPASM/twitch_domain_containing"/>
    <property type="match status" value="1"/>
</dbReference>
<keyword evidence="2" id="KW-0949">S-adenosyl-L-methionine</keyword>
<dbReference type="Gene3D" id="3.20.20.70">
    <property type="entry name" value="Aldolase class I"/>
    <property type="match status" value="1"/>
</dbReference>
<keyword evidence="3" id="KW-0479">Metal-binding</keyword>
<organism evidence="7 8">
    <name type="scientific">Methylocystis iwaonis</name>
    <dbReference type="NCBI Taxonomy" id="2885079"/>
    <lineage>
        <taxon>Bacteria</taxon>
        <taxon>Pseudomonadati</taxon>
        <taxon>Pseudomonadota</taxon>
        <taxon>Alphaproteobacteria</taxon>
        <taxon>Hyphomicrobiales</taxon>
        <taxon>Methylocystaceae</taxon>
        <taxon>Methylocystis</taxon>
    </lineage>
</organism>
<dbReference type="CDD" id="cd01335">
    <property type="entry name" value="Radical_SAM"/>
    <property type="match status" value="1"/>
</dbReference>
<dbReference type="EMBL" id="AP027142">
    <property type="protein sequence ID" value="BDV32532.1"/>
    <property type="molecule type" value="Genomic_DNA"/>
</dbReference>
<name>A0ABN6VBB6_9HYPH</name>
<dbReference type="PANTHER" id="PTHR11228:SF7">
    <property type="entry name" value="PQQA PEPTIDE CYCLASE"/>
    <property type="match status" value="1"/>
</dbReference>
<evidence type="ECO:0000256" key="3">
    <source>
        <dbReference type="ARBA" id="ARBA00022723"/>
    </source>
</evidence>
<evidence type="ECO:0000256" key="4">
    <source>
        <dbReference type="ARBA" id="ARBA00023004"/>
    </source>
</evidence>
<dbReference type="InterPro" id="IPR013785">
    <property type="entry name" value="Aldolase_TIM"/>
</dbReference>
<accession>A0ABN6VBB6</accession>
<dbReference type="InterPro" id="IPR058240">
    <property type="entry name" value="rSAM_sf"/>
</dbReference>
<evidence type="ECO:0000256" key="1">
    <source>
        <dbReference type="ARBA" id="ARBA00001966"/>
    </source>
</evidence>